<name>A0A974A0V7_9BRAD</name>
<organism evidence="1">
    <name type="scientific">Bradyrhizobium septentrionale</name>
    <dbReference type="NCBI Taxonomy" id="1404411"/>
    <lineage>
        <taxon>Bacteria</taxon>
        <taxon>Pseudomonadati</taxon>
        <taxon>Pseudomonadota</taxon>
        <taxon>Alphaproteobacteria</taxon>
        <taxon>Hyphomicrobiales</taxon>
        <taxon>Nitrobacteraceae</taxon>
        <taxon>Bradyrhizobium</taxon>
    </lineage>
</organism>
<dbReference type="InterPro" id="IPR011049">
    <property type="entry name" value="Serralysin-like_metalloprot_C"/>
</dbReference>
<dbReference type="RefSeq" id="WP_166205112.1">
    <property type="nucleotide sequence ID" value="NZ_CP088285.1"/>
</dbReference>
<dbReference type="EMBL" id="JAAOLE020000001">
    <property type="protein sequence ID" value="NVI45641.1"/>
    <property type="molecule type" value="Genomic_DNA"/>
</dbReference>
<reference evidence="2" key="2">
    <citation type="journal article" date="2021" name="Int. J. Syst. Evol. Microbiol.">
        <title>Bradyrhizobium septentrionale sp. nov. (sv. septentrionale) and Bradyrhizobium quebecense sp. nov. (sv. septentrionale) associated with legumes native to Canada possess rearranged symbiosis genes and numerous insertion sequences.</title>
        <authorList>
            <person name="Bromfield E.S.P."/>
            <person name="Cloutier S."/>
        </authorList>
    </citation>
    <scope>NUCLEOTIDE SEQUENCE</scope>
    <source>
        <strain evidence="2">5S5</strain>
    </source>
</reference>
<accession>A0A974A0V7</accession>
<evidence type="ECO:0008006" key="4">
    <source>
        <dbReference type="Google" id="ProtNLM"/>
    </source>
</evidence>
<dbReference type="PROSITE" id="PS00330">
    <property type="entry name" value="HEMOLYSIN_CALCIUM"/>
    <property type="match status" value="1"/>
</dbReference>
<sequence length="72" mass="7143">MATCDGTSGNDVIVGGDDNHVVNGFGGDDNLSGGIGIDSIYGGDGNDVVYTSVWLNNATASTVTAANFSIVS</sequence>
<evidence type="ECO:0000313" key="2">
    <source>
        <dbReference type="EMBL" id="WXC76551.1"/>
    </source>
</evidence>
<dbReference type="Gene3D" id="2.150.10.10">
    <property type="entry name" value="Serralysin-like metalloprotease, C-terminal"/>
    <property type="match status" value="1"/>
</dbReference>
<dbReference type="AlphaFoldDB" id="A0A974A0V7"/>
<dbReference type="Proteomes" id="UP001432046">
    <property type="component" value="Chromosome"/>
</dbReference>
<dbReference type="PRINTS" id="PR00313">
    <property type="entry name" value="CABNDNGRPT"/>
</dbReference>
<protein>
    <recommendedName>
        <fullName evidence="4">Calcium-binding protein</fullName>
    </recommendedName>
</protein>
<dbReference type="InterPro" id="IPR001343">
    <property type="entry name" value="Hemolysn_Ca-bd"/>
</dbReference>
<gene>
    <name evidence="1" type="ORF">HAP48_022305</name>
    <name evidence="2" type="ORF">WDK88_23970</name>
</gene>
<keyword evidence="3" id="KW-1185">Reference proteome</keyword>
<dbReference type="EMBL" id="CP147711">
    <property type="protein sequence ID" value="WXC76551.1"/>
    <property type="molecule type" value="Genomic_DNA"/>
</dbReference>
<dbReference type="GO" id="GO:0005509">
    <property type="term" value="F:calcium ion binding"/>
    <property type="evidence" value="ECO:0007669"/>
    <property type="project" value="InterPro"/>
</dbReference>
<dbReference type="SUPFAM" id="SSF51120">
    <property type="entry name" value="beta-Roll"/>
    <property type="match status" value="1"/>
</dbReference>
<evidence type="ECO:0000313" key="1">
    <source>
        <dbReference type="EMBL" id="NVI45641.1"/>
    </source>
</evidence>
<dbReference type="InterPro" id="IPR018511">
    <property type="entry name" value="Hemolysin-typ_Ca-bd_CS"/>
</dbReference>
<reference evidence="1" key="1">
    <citation type="submission" date="2020-06" db="EMBL/GenBank/DDBJ databases">
        <title>Whole Genome Sequence of Bradyrhizobium sp. Strain 1S1.</title>
        <authorList>
            <person name="Bromfield E.S.P."/>
            <person name="Cloutier S."/>
        </authorList>
    </citation>
    <scope>NUCLEOTIDE SEQUENCE [LARGE SCALE GENOMIC DNA]</scope>
    <source>
        <strain evidence="1">1S1</strain>
    </source>
</reference>
<reference evidence="2" key="3">
    <citation type="submission" date="2024-03" db="EMBL/GenBank/DDBJ databases">
        <authorList>
            <person name="Bromfield E.S.P."/>
            <person name="Cloutier S."/>
        </authorList>
    </citation>
    <scope>NUCLEOTIDE SEQUENCE</scope>
    <source>
        <strain evidence="2">5S5</strain>
    </source>
</reference>
<evidence type="ECO:0000313" key="3">
    <source>
        <dbReference type="Proteomes" id="UP001432046"/>
    </source>
</evidence>
<proteinExistence type="predicted"/>
<dbReference type="Pfam" id="PF00353">
    <property type="entry name" value="HemolysinCabind"/>
    <property type="match status" value="1"/>
</dbReference>